<keyword evidence="1" id="KW-0812">Transmembrane</keyword>
<feature type="transmembrane region" description="Helical" evidence="1">
    <location>
        <begin position="21"/>
        <end position="39"/>
    </location>
</feature>
<sequence length="134" mass="14822">MKREIAATTAERCAVRGARTNIVATIVCAMVLGILIAHLRGGRMTSVVSTATVGYTDTGELDDCQVVQAVAGDRFADFYASSYGKNRLNYSEVEYEFGRINHISPHLIHPGKTYLMPRGMEVDEQKLARRRASR</sequence>
<dbReference type="EMBL" id="PEZX01000011">
    <property type="protein sequence ID" value="PIS07200.1"/>
    <property type="molecule type" value="Genomic_DNA"/>
</dbReference>
<dbReference type="AlphaFoldDB" id="A0A2M6RB10"/>
<organism evidence="2 3">
    <name type="scientific">Candidatus Berkelbacteria bacterium CG10_big_fil_rev_8_21_14_0_10_43_14</name>
    <dbReference type="NCBI Taxonomy" id="1974515"/>
    <lineage>
        <taxon>Bacteria</taxon>
        <taxon>Candidatus Berkelbacteria</taxon>
    </lineage>
</organism>
<name>A0A2M6RB10_9BACT</name>
<keyword evidence="1" id="KW-1133">Transmembrane helix</keyword>
<evidence type="ECO:0000313" key="2">
    <source>
        <dbReference type="EMBL" id="PIS07200.1"/>
    </source>
</evidence>
<dbReference type="Proteomes" id="UP000231162">
    <property type="component" value="Unassembled WGS sequence"/>
</dbReference>
<gene>
    <name evidence="2" type="ORF">COT79_00570</name>
</gene>
<proteinExistence type="predicted"/>
<evidence type="ECO:0000313" key="3">
    <source>
        <dbReference type="Proteomes" id="UP000231162"/>
    </source>
</evidence>
<protein>
    <submittedName>
        <fullName evidence="2">Uncharacterized protein</fullName>
    </submittedName>
</protein>
<reference evidence="3" key="1">
    <citation type="submission" date="2017-09" db="EMBL/GenBank/DDBJ databases">
        <title>Depth-based differentiation of microbial function through sediment-hosted aquifers and enrichment of novel symbionts in the deep terrestrial subsurface.</title>
        <authorList>
            <person name="Probst A.J."/>
            <person name="Ladd B."/>
            <person name="Jarett J.K."/>
            <person name="Geller-Mcgrath D.E."/>
            <person name="Sieber C.M.K."/>
            <person name="Emerson J.B."/>
            <person name="Anantharaman K."/>
            <person name="Thomas B.C."/>
            <person name="Malmstrom R."/>
            <person name="Stieglmeier M."/>
            <person name="Klingl A."/>
            <person name="Woyke T."/>
            <person name="Ryan C.M."/>
            <person name="Banfield J.F."/>
        </authorList>
    </citation>
    <scope>NUCLEOTIDE SEQUENCE [LARGE SCALE GENOMIC DNA]</scope>
</reference>
<evidence type="ECO:0000256" key="1">
    <source>
        <dbReference type="SAM" id="Phobius"/>
    </source>
</evidence>
<accession>A0A2M6RB10</accession>
<comment type="caution">
    <text evidence="2">The sequence shown here is derived from an EMBL/GenBank/DDBJ whole genome shotgun (WGS) entry which is preliminary data.</text>
</comment>
<keyword evidence="1" id="KW-0472">Membrane</keyword>